<evidence type="ECO:0000256" key="1">
    <source>
        <dbReference type="SAM" id="Phobius"/>
    </source>
</evidence>
<dbReference type="AlphaFoldDB" id="A0A4Y9Z5J9"/>
<dbReference type="Proteomes" id="UP000298327">
    <property type="component" value="Unassembled WGS sequence"/>
</dbReference>
<evidence type="ECO:0000313" key="3">
    <source>
        <dbReference type="Proteomes" id="UP000298327"/>
    </source>
</evidence>
<evidence type="ECO:0000313" key="2">
    <source>
        <dbReference type="EMBL" id="TFY69317.1"/>
    </source>
</evidence>
<dbReference type="EMBL" id="SEOQ01000140">
    <property type="protein sequence ID" value="TFY69317.1"/>
    <property type="molecule type" value="Genomic_DNA"/>
</dbReference>
<keyword evidence="1" id="KW-0472">Membrane</keyword>
<dbReference type="OrthoDB" id="2674421at2759"/>
<organism evidence="2 3">
    <name type="scientific">Dentipellis fragilis</name>
    <dbReference type="NCBI Taxonomy" id="205917"/>
    <lineage>
        <taxon>Eukaryota</taxon>
        <taxon>Fungi</taxon>
        <taxon>Dikarya</taxon>
        <taxon>Basidiomycota</taxon>
        <taxon>Agaricomycotina</taxon>
        <taxon>Agaricomycetes</taxon>
        <taxon>Russulales</taxon>
        <taxon>Hericiaceae</taxon>
        <taxon>Dentipellis</taxon>
    </lineage>
</organism>
<evidence type="ECO:0008006" key="4">
    <source>
        <dbReference type="Google" id="ProtNLM"/>
    </source>
</evidence>
<name>A0A4Y9Z5J9_9AGAM</name>
<feature type="transmembrane region" description="Helical" evidence="1">
    <location>
        <begin position="446"/>
        <end position="466"/>
    </location>
</feature>
<sequence>MSSLVDFPEKALKAVFHASRGGLLPTLPAENPRYSTESSVTCSHTTIPAWTANQSGLPQLLSVPRGWESFVHPEGKVYFRRRSHPVILTESYICRPEIFTALLSWIGVIEDWIRELPLVLHESVHIWAQLSADQNSCMYSLIDHAQRSVFWLQALTTDVLGLSESVSQSHLSQLLQEQYWAHVEHFPMGIERLPSEASTQLIDIFTHAYADNITSATSTFPYPLEECTQILQLLRDSQGRLSEAGTICFVARIWTFICNNRHLNHWGQEICRMSRDQKISSAAPPKSSILLSALSCLGLNCQQHYRSGLDDVYHDSIVYLHVWKTFVRNTLEDWSMWSKMSFALLIANTLTLPMAWSQALTLASTLLCLSSFVMSLVLHQHLTSIPEGISLEASTYLYEHCGTYGFAPLALVYSLPKSLFVYGLLCFCTQAVCMLFRFFDPSIVPIIAGIAIAVVGIAALAIARILCPSPASDDFEPRPSVSTWSRLTSWLRSRPVELPHCSSDARLVDIEKLSV</sequence>
<reference evidence="2 3" key="1">
    <citation type="submission" date="2019-02" db="EMBL/GenBank/DDBJ databases">
        <title>Genome sequencing of the rare red list fungi Dentipellis fragilis.</title>
        <authorList>
            <person name="Buettner E."/>
            <person name="Kellner H."/>
        </authorList>
    </citation>
    <scope>NUCLEOTIDE SEQUENCE [LARGE SCALE GENOMIC DNA]</scope>
    <source>
        <strain evidence="2 3">DSM 105465</strain>
    </source>
</reference>
<accession>A0A4Y9Z5J9</accession>
<comment type="caution">
    <text evidence="2">The sequence shown here is derived from an EMBL/GenBank/DDBJ whole genome shotgun (WGS) entry which is preliminary data.</text>
</comment>
<protein>
    <recommendedName>
        <fullName evidence="4">WW domain-containing protein</fullName>
    </recommendedName>
</protein>
<proteinExistence type="predicted"/>
<keyword evidence="3" id="KW-1185">Reference proteome</keyword>
<keyword evidence="1" id="KW-0812">Transmembrane</keyword>
<keyword evidence="1" id="KW-1133">Transmembrane helix</keyword>
<gene>
    <name evidence="2" type="ORF">EVG20_g3202</name>
</gene>
<feature type="transmembrane region" description="Helical" evidence="1">
    <location>
        <begin position="419"/>
        <end position="439"/>
    </location>
</feature>